<evidence type="ECO:0000313" key="2">
    <source>
        <dbReference type="EMBL" id="KAF2253004.1"/>
    </source>
</evidence>
<evidence type="ECO:0000256" key="1">
    <source>
        <dbReference type="SAM" id="MobiDB-lite"/>
    </source>
</evidence>
<evidence type="ECO:0000313" key="3">
    <source>
        <dbReference type="Proteomes" id="UP000800094"/>
    </source>
</evidence>
<protein>
    <submittedName>
        <fullName evidence="2">Uncharacterized protein</fullName>
    </submittedName>
</protein>
<accession>A0A6A6IR38</accession>
<gene>
    <name evidence="2" type="ORF">BU26DRAFT_560347</name>
</gene>
<proteinExistence type="predicted"/>
<dbReference type="RefSeq" id="XP_033688008.1">
    <property type="nucleotide sequence ID" value="XM_033832793.1"/>
</dbReference>
<name>A0A6A6IR38_9PLEO</name>
<dbReference type="GeneID" id="54586123"/>
<dbReference type="Proteomes" id="UP000800094">
    <property type="component" value="Unassembled WGS sequence"/>
</dbReference>
<organism evidence="2 3">
    <name type="scientific">Trematosphaeria pertusa</name>
    <dbReference type="NCBI Taxonomy" id="390896"/>
    <lineage>
        <taxon>Eukaryota</taxon>
        <taxon>Fungi</taxon>
        <taxon>Dikarya</taxon>
        <taxon>Ascomycota</taxon>
        <taxon>Pezizomycotina</taxon>
        <taxon>Dothideomycetes</taxon>
        <taxon>Pleosporomycetidae</taxon>
        <taxon>Pleosporales</taxon>
        <taxon>Massarineae</taxon>
        <taxon>Trematosphaeriaceae</taxon>
        <taxon>Trematosphaeria</taxon>
    </lineage>
</organism>
<keyword evidence="3" id="KW-1185">Reference proteome</keyword>
<dbReference type="AlphaFoldDB" id="A0A6A6IR38"/>
<feature type="region of interest" description="Disordered" evidence="1">
    <location>
        <begin position="1"/>
        <end position="20"/>
    </location>
</feature>
<reference evidence="2" key="1">
    <citation type="journal article" date="2020" name="Stud. Mycol.">
        <title>101 Dothideomycetes genomes: a test case for predicting lifestyles and emergence of pathogens.</title>
        <authorList>
            <person name="Haridas S."/>
            <person name="Albert R."/>
            <person name="Binder M."/>
            <person name="Bloem J."/>
            <person name="Labutti K."/>
            <person name="Salamov A."/>
            <person name="Andreopoulos B."/>
            <person name="Baker S."/>
            <person name="Barry K."/>
            <person name="Bills G."/>
            <person name="Bluhm B."/>
            <person name="Cannon C."/>
            <person name="Castanera R."/>
            <person name="Culley D."/>
            <person name="Daum C."/>
            <person name="Ezra D."/>
            <person name="Gonzalez J."/>
            <person name="Henrissat B."/>
            <person name="Kuo A."/>
            <person name="Liang C."/>
            <person name="Lipzen A."/>
            <person name="Lutzoni F."/>
            <person name="Magnuson J."/>
            <person name="Mondo S."/>
            <person name="Nolan M."/>
            <person name="Ohm R."/>
            <person name="Pangilinan J."/>
            <person name="Park H.-J."/>
            <person name="Ramirez L."/>
            <person name="Alfaro M."/>
            <person name="Sun H."/>
            <person name="Tritt A."/>
            <person name="Yoshinaga Y."/>
            <person name="Zwiers L.-H."/>
            <person name="Turgeon B."/>
            <person name="Goodwin S."/>
            <person name="Spatafora J."/>
            <person name="Crous P."/>
            <person name="Grigoriev I."/>
        </authorList>
    </citation>
    <scope>NUCLEOTIDE SEQUENCE</scope>
    <source>
        <strain evidence="2">CBS 122368</strain>
    </source>
</reference>
<sequence length="270" mass="29651">MNETPRIDKNTQDQDHAPDAKSLSQLLNVDLKIIDKEVGRARAADALNHHKSRILEKAAGKSPTFHGWFSDGGGILLMQTLTEGAGMRTAICVLAADLTLHIQQLAAKWGSAPSPITLYYQHPVGFRSSDIGPCFLLRALLLQLLRHTPRAEFSLKGLKGDVVGYLIRKLYDILNQLPKGRTVYFILPCLSHYETLDPAGKADGTRQEVDSLLGFLFELASNSSRLRASVSVALMSPLPRQAGFIKRALEEVPFGSGVLLKKKDHSGWTS</sequence>
<dbReference type="EMBL" id="ML987191">
    <property type="protein sequence ID" value="KAF2253004.1"/>
    <property type="molecule type" value="Genomic_DNA"/>
</dbReference>
<feature type="compositionally biased region" description="Basic and acidic residues" evidence="1">
    <location>
        <begin position="1"/>
        <end position="19"/>
    </location>
</feature>